<dbReference type="AlphaFoldDB" id="A0A0K8TUW1"/>
<sequence>MKLFLATVLILMLLYLSTGAETSDNRASRSATEVRDMLLRPKRCQNRYENCWKNSQCCEGLCCTGPSYCDYTIERCDMRK</sequence>
<evidence type="ECO:0000256" key="1">
    <source>
        <dbReference type="SAM" id="SignalP"/>
    </source>
</evidence>
<reference evidence="2" key="1">
    <citation type="submission" date="2015-04" db="EMBL/GenBank/DDBJ databases">
        <authorList>
            <person name="Syromyatnikov M.Y."/>
            <person name="Popov V.N."/>
        </authorList>
    </citation>
    <scope>NUCLEOTIDE SEQUENCE</scope>
    <source>
        <tissue evidence="2">Venom duct</tissue>
    </source>
</reference>
<proteinExistence type="predicted"/>
<keyword evidence="1" id="KW-0732">Signal</keyword>
<dbReference type="EMBL" id="GCVH01000043">
    <property type="protein sequence ID" value="JAI17850.1"/>
    <property type="molecule type" value="Transcribed_RNA"/>
</dbReference>
<accession>A0A0K8TUW1</accession>
<name>A0A0K8TUW1_CONLV</name>
<organism evidence="2">
    <name type="scientific">Conus lenavati</name>
    <name type="common">Cone snail</name>
    <dbReference type="NCBI Taxonomy" id="1519839"/>
    <lineage>
        <taxon>Eukaryota</taxon>
        <taxon>Metazoa</taxon>
        <taxon>Spiralia</taxon>
        <taxon>Lophotrochozoa</taxon>
        <taxon>Mollusca</taxon>
        <taxon>Gastropoda</taxon>
        <taxon>Caenogastropoda</taxon>
        <taxon>Neogastropoda</taxon>
        <taxon>Conoidea</taxon>
        <taxon>Conidae</taxon>
        <taxon>Conus</taxon>
        <taxon>Splinoconus</taxon>
    </lineage>
</organism>
<protein>
    <submittedName>
        <fullName evidence="2">Conopeptide</fullName>
    </submittedName>
</protein>
<feature type="chain" id="PRO_5005520311" evidence="1">
    <location>
        <begin position="20"/>
        <end position="80"/>
    </location>
</feature>
<feature type="signal peptide" evidence="1">
    <location>
        <begin position="1"/>
        <end position="19"/>
    </location>
</feature>
<evidence type="ECO:0000313" key="2">
    <source>
        <dbReference type="EMBL" id="JAI17850.1"/>
    </source>
</evidence>